<keyword evidence="2" id="KW-1185">Reference proteome</keyword>
<gene>
    <name evidence="1" type="ORF">N4261_17045</name>
</gene>
<accession>A0ABY6AUX9</accession>
<dbReference type="RefSeq" id="WP_261756469.1">
    <property type="nucleotide sequence ID" value="NZ_CP104562.2"/>
</dbReference>
<dbReference type="InterPro" id="IPR032556">
    <property type="entry name" value="DUF4936"/>
</dbReference>
<evidence type="ECO:0000313" key="1">
    <source>
        <dbReference type="EMBL" id="UXH76733.1"/>
    </source>
</evidence>
<sequence length="96" mass="10791">MTSQEPIELYVYYRVHADQVPEALAVFEQTRAGEPVRLLQRRDHDPVFQTWMEIYDTALTDPVGTERRIAATLGPFAQGPRHREAFVAVAGPGKGP</sequence>
<proteinExistence type="predicted"/>
<dbReference type="EMBL" id="CP104562">
    <property type="protein sequence ID" value="UXH76733.1"/>
    <property type="molecule type" value="Genomic_DNA"/>
</dbReference>
<name>A0ABY6AUX9_9BURK</name>
<dbReference type="Pfam" id="PF16290">
    <property type="entry name" value="DUF4936"/>
    <property type="match status" value="1"/>
</dbReference>
<evidence type="ECO:0000313" key="2">
    <source>
        <dbReference type="Proteomes" id="UP001064933"/>
    </source>
</evidence>
<dbReference type="Proteomes" id="UP001064933">
    <property type="component" value="Chromosome"/>
</dbReference>
<protein>
    <submittedName>
        <fullName evidence="1">DUF4936 family protein</fullName>
    </submittedName>
</protein>
<organism evidence="1 2">
    <name type="scientific">Roseateles amylovorans</name>
    <dbReference type="NCBI Taxonomy" id="2978473"/>
    <lineage>
        <taxon>Bacteria</taxon>
        <taxon>Pseudomonadati</taxon>
        <taxon>Pseudomonadota</taxon>
        <taxon>Betaproteobacteria</taxon>
        <taxon>Burkholderiales</taxon>
        <taxon>Sphaerotilaceae</taxon>
        <taxon>Roseateles</taxon>
    </lineage>
</organism>
<reference evidence="1" key="1">
    <citation type="submission" date="2022-10" db="EMBL/GenBank/DDBJ databases">
        <title>Characterization and whole genome sequencing of a new Roseateles species, isolated from fresh water.</title>
        <authorList>
            <person name="Guliayeva D.Y."/>
            <person name="Akhremchuk A.E."/>
            <person name="Sikolenko M.A."/>
            <person name="Valentovich L.N."/>
            <person name="Sidarenka A.V."/>
        </authorList>
    </citation>
    <scope>NUCLEOTIDE SEQUENCE</scope>
    <source>
        <strain evidence="1">BIM B-1768</strain>
    </source>
</reference>